<dbReference type="PIRSF" id="PIRSF000524">
    <property type="entry name" value="SPT"/>
    <property type="match status" value="1"/>
</dbReference>
<dbReference type="EC" id="2.6.1.51" evidence="7"/>
<dbReference type="InterPro" id="IPR015421">
    <property type="entry name" value="PyrdxlP-dep_Trfase_major"/>
</dbReference>
<feature type="domain" description="Aminotransferase class V" evidence="6">
    <location>
        <begin position="25"/>
        <end position="262"/>
    </location>
</feature>
<dbReference type="InterPro" id="IPR015424">
    <property type="entry name" value="PyrdxlP-dep_Trfase"/>
</dbReference>
<organism evidence="7 8">
    <name type="scientific">Candidatus Bipolaricaulis anaerobius</name>
    <dbReference type="NCBI Taxonomy" id="2026885"/>
    <lineage>
        <taxon>Bacteria</taxon>
        <taxon>Candidatus Bipolaricaulota</taxon>
        <taxon>Candidatus Bipolaricaulia</taxon>
        <taxon>Candidatus Bipolaricaulales</taxon>
        <taxon>Candidatus Bipolaricaulaceae</taxon>
        <taxon>Candidatus Bipolaricaulis</taxon>
    </lineage>
</organism>
<accession>A0A2X3KJZ2</accession>
<dbReference type="SUPFAM" id="SSF53383">
    <property type="entry name" value="PLP-dependent transferases"/>
    <property type="match status" value="1"/>
</dbReference>
<dbReference type="KEGG" id="bana:BARAN1_0728"/>
<keyword evidence="7" id="KW-0808">Transferase</keyword>
<keyword evidence="7" id="KW-0670">Pyruvate</keyword>
<comment type="similarity">
    <text evidence="2">Belongs to the class-V pyridoxal-phosphate-dependent aminotransferase family.</text>
</comment>
<evidence type="ECO:0000259" key="6">
    <source>
        <dbReference type="Pfam" id="PF00266"/>
    </source>
</evidence>
<feature type="binding site" evidence="4">
    <location>
        <position position="333"/>
    </location>
    <ligand>
        <name>substrate</name>
    </ligand>
</feature>
<dbReference type="InterPro" id="IPR000192">
    <property type="entry name" value="Aminotrans_V_dom"/>
</dbReference>
<dbReference type="AlphaFoldDB" id="A0A2X3KJZ2"/>
<name>A0A2X3KJZ2_9BACT</name>
<evidence type="ECO:0000313" key="8">
    <source>
        <dbReference type="Proteomes" id="UP000249818"/>
    </source>
</evidence>
<dbReference type="PANTHER" id="PTHR21152">
    <property type="entry name" value="AMINOTRANSFERASE CLASS V"/>
    <property type="match status" value="1"/>
</dbReference>
<dbReference type="GO" id="GO:0008453">
    <property type="term" value="F:alanine-glyoxylate transaminase activity"/>
    <property type="evidence" value="ECO:0007669"/>
    <property type="project" value="TreeGrafter"/>
</dbReference>
<keyword evidence="8" id="KW-1185">Reference proteome</keyword>
<keyword evidence="3 5" id="KW-0663">Pyridoxal phosphate</keyword>
<comment type="cofactor">
    <cofactor evidence="1 5">
        <name>pyridoxal 5'-phosphate</name>
        <dbReference type="ChEBI" id="CHEBI:597326"/>
    </cofactor>
</comment>
<dbReference type="PANTHER" id="PTHR21152:SF40">
    <property type="entry name" value="ALANINE--GLYOXYLATE AMINOTRANSFERASE"/>
    <property type="match status" value="1"/>
</dbReference>
<dbReference type="OrthoDB" id="389074at2"/>
<dbReference type="InterPro" id="IPR024169">
    <property type="entry name" value="SP_NH2Trfase/AEP_transaminase"/>
</dbReference>
<reference evidence="8" key="1">
    <citation type="submission" date="2018-05" db="EMBL/GenBank/DDBJ databases">
        <authorList>
            <person name="Hao L."/>
        </authorList>
    </citation>
    <scope>NUCLEOTIDE SEQUENCE [LARGE SCALE GENOMIC DNA]</scope>
</reference>
<evidence type="ECO:0000256" key="5">
    <source>
        <dbReference type="PIRSR" id="PIRSR000524-50"/>
    </source>
</evidence>
<sequence length="358" mass="39481">MRNVHSRLFTPGPTEVRPEILQAMATPQIYHRSPEFRELYAEIQPKLQKFLYTEQTVLLFTSSSTGAMEAAVQNCVKKKCLNLVNGAFSDRWHEITATCGIPCEALNVPWNVAIKPEMVEEKLASGEFDAVTLVYNETSTGLMNPLPQIAEVVGKFPGVLLLVDAVSAMGGVKIEFDALGLDVCLAGVQKALALPAGLAVCAVSDRALKRAEEIKPRTYYFSFPVMVKSHQKNETPATPSIPHLFALNAQLDAMFAEGLDRRFGRHETMASLVQTWAKRHFGLYPEEGYWSRTVSCITNTRGISVDDLNKTLVKDYGMRISNGYGDLKGKTFRIAHMGDLTVVDVRGLLGVIDTILGL</sequence>
<dbReference type="Gene3D" id="3.90.1150.10">
    <property type="entry name" value="Aspartate Aminotransferase, domain 1"/>
    <property type="match status" value="1"/>
</dbReference>
<dbReference type="Pfam" id="PF00266">
    <property type="entry name" value="Aminotran_5"/>
    <property type="match status" value="1"/>
</dbReference>
<dbReference type="GO" id="GO:0019265">
    <property type="term" value="P:glycine biosynthetic process, by transamination of glyoxylate"/>
    <property type="evidence" value="ECO:0007669"/>
    <property type="project" value="TreeGrafter"/>
</dbReference>
<dbReference type="EMBL" id="LS483254">
    <property type="protein sequence ID" value="SQD92752.1"/>
    <property type="molecule type" value="Genomic_DNA"/>
</dbReference>
<evidence type="ECO:0000256" key="4">
    <source>
        <dbReference type="PIRSR" id="PIRSR000524-1"/>
    </source>
</evidence>
<feature type="modified residue" description="N6-(pyridoxal phosphate)lysine" evidence="5">
    <location>
        <position position="190"/>
    </location>
</feature>
<dbReference type="RefSeq" id="WP_122030933.1">
    <property type="nucleotide sequence ID" value="NZ_LS483254.1"/>
</dbReference>
<dbReference type="InterPro" id="IPR015422">
    <property type="entry name" value="PyrdxlP-dep_Trfase_small"/>
</dbReference>
<proteinExistence type="inferred from homology"/>
<dbReference type="Gene3D" id="3.40.640.10">
    <property type="entry name" value="Type I PLP-dependent aspartate aminotransferase-like (Major domain)"/>
    <property type="match status" value="1"/>
</dbReference>
<evidence type="ECO:0000256" key="2">
    <source>
        <dbReference type="ARBA" id="ARBA00009236"/>
    </source>
</evidence>
<keyword evidence="7" id="KW-0032">Aminotransferase</keyword>
<dbReference type="GO" id="GO:0004760">
    <property type="term" value="F:L-serine-pyruvate transaminase activity"/>
    <property type="evidence" value="ECO:0007669"/>
    <property type="project" value="UniProtKB-EC"/>
</dbReference>
<gene>
    <name evidence="7" type="ORF">BARAN1_0728</name>
</gene>
<dbReference type="Proteomes" id="UP000249818">
    <property type="component" value="Chromosome BARAN1"/>
</dbReference>
<evidence type="ECO:0000256" key="3">
    <source>
        <dbReference type="ARBA" id="ARBA00022898"/>
    </source>
</evidence>
<evidence type="ECO:0000313" key="7">
    <source>
        <dbReference type="EMBL" id="SQD92752.1"/>
    </source>
</evidence>
<protein>
    <submittedName>
        <fullName evidence="7">Serine--pyruvate aminotransferase</fullName>
        <ecNumber evidence="7">2.6.1.51</ecNumber>
    </submittedName>
</protein>
<evidence type="ECO:0000256" key="1">
    <source>
        <dbReference type="ARBA" id="ARBA00001933"/>
    </source>
</evidence>